<comment type="caution">
    <text evidence="4">The sequence shown here is derived from an EMBL/GenBank/DDBJ whole genome shotgun (WGS) entry which is preliminary data.</text>
</comment>
<keyword evidence="1" id="KW-0808">Transferase</keyword>
<dbReference type="InterPro" id="IPR050832">
    <property type="entry name" value="Bact_Acetyltransf"/>
</dbReference>
<evidence type="ECO:0000256" key="1">
    <source>
        <dbReference type="ARBA" id="ARBA00022679"/>
    </source>
</evidence>
<sequence length="179" mass="20844">MSVRIARLTEETMDDFFRLHSDANGHGWCFCVAWWTRTWEGWGERKAEQNRMLRIALRKRSHFDGFLYYDGDAPVGWVQVGERDRLFKLIGQYGLDPEPQTHAITCLFIAPSHRRRGVATALVREVVERLRAEGVKRVEAFPRRHTDDPWTGPESMYAALGFRVARDDPERPVMALELQ</sequence>
<keyword evidence="2" id="KW-0012">Acyltransferase</keyword>
<evidence type="ECO:0000313" key="4">
    <source>
        <dbReference type="EMBL" id="OGG44336.1"/>
    </source>
</evidence>
<dbReference type="PROSITE" id="PS51186">
    <property type="entry name" value="GNAT"/>
    <property type="match status" value="1"/>
</dbReference>
<protein>
    <recommendedName>
        <fullName evidence="3">N-acetyltransferase domain-containing protein</fullName>
    </recommendedName>
</protein>
<feature type="domain" description="N-acetyltransferase" evidence="3">
    <location>
        <begin position="3"/>
        <end position="179"/>
    </location>
</feature>
<evidence type="ECO:0000259" key="3">
    <source>
        <dbReference type="PROSITE" id="PS51186"/>
    </source>
</evidence>
<organism evidence="4 5">
    <name type="scientific">Handelsmanbacteria sp. (strain RIFCSPLOWO2_12_FULL_64_10)</name>
    <dbReference type="NCBI Taxonomy" id="1817868"/>
    <lineage>
        <taxon>Bacteria</taxon>
        <taxon>Candidatus Handelsmaniibacteriota</taxon>
    </lineage>
</organism>
<dbReference type="EMBL" id="MFKF01000406">
    <property type="protein sequence ID" value="OGG44336.1"/>
    <property type="molecule type" value="Genomic_DNA"/>
</dbReference>
<evidence type="ECO:0000256" key="2">
    <source>
        <dbReference type="ARBA" id="ARBA00023315"/>
    </source>
</evidence>
<dbReference type="CDD" id="cd04301">
    <property type="entry name" value="NAT_SF"/>
    <property type="match status" value="1"/>
</dbReference>
<dbReference type="Pfam" id="PF00583">
    <property type="entry name" value="Acetyltransf_1"/>
    <property type="match status" value="1"/>
</dbReference>
<proteinExistence type="predicted"/>
<dbReference type="GO" id="GO:0016747">
    <property type="term" value="F:acyltransferase activity, transferring groups other than amino-acyl groups"/>
    <property type="evidence" value="ECO:0007669"/>
    <property type="project" value="InterPro"/>
</dbReference>
<reference evidence="4 5" key="1">
    <citation type="journal article" date="2016" name="Nat. Commun.">
        <title>Thousands of microbial genomes shed light on interconnected biogeochemical processes in an aquifer system.</title>
        <authorList>
            <person name="Anantharaman K."/>
            <person name="Brown C.T."/>
            <person name="Hug L.A."/>
            <person name="Sharon I."/>
            <person name="Castelle C.J."/>
            <person name="Probst A.J."/>
            <person name="Thomas B.C."/>
            <person name="Singh A."/>
            <person name="Wilkins M.J."/>
            <person name="Karaoz U."/>
            <person name="Brodie E.L."/>
            <person name="Williams K.H."/>
            <person name="Hubbard S.S."/>
            <person name="Banfield J.F."/>
        </authorList>
    </citation>
    <scope>NUCLEOTIDE SEQUENCE [LARGE SCALE GENOMIC DNA]</scope>
    <source>
        <strain evidence="5">RIFCSPLOWO2_12_FULL_64_10</strain>
    </source>
</reference>
<evidence type="ECO:0000313" key="5">
    <source>
        <dbReference type="Proteomes" id="UP000178606"/>
    </source>
</evidence>
<gene>
    <name evidence="4" type="ORF">A3F84_04420</name>
</gene>
<dbReference type="AlphaFoldDB" id="A0A1F6C590"/>
<name>A0A1F6C590_HANXR</name>
<accession>A0A1F6C590</accession>
<dbReference type="SUPFAM" id="SSF55729">
    <property type="entry name" value="Acyl-CoA N-acyltransferases (Nat)"/>
    <property type="match status" value="1"/>
</dbReference>
<dbReference type="PANTHER" id="PTHR43877">
    <property type="entry name" value="AMINOALKYLPHOSPHONATE N-ACETYLTRANSFERASE-RELATED-RELATED"/>
    <property type="match status" value="1"/>
</dbReference>
<dbReference type="Proteomes" id="UP000178606">
    <property type="component" value="Unassembled WGS sequence"/>
</dbReference>
<dbReference type="InterPro" id="IPR000182">
    <property type="entry name" value="GNAT_dom"/>
</dbReference>
<dbReference type="InterPro" id="IPR016181">
    <property type="entry name" value="Acyl_CoA_acyltransferase"/>
</dbReference>
<dbReference type="Gene3D" id="3.40.630.30">
    <property type="match status" value="1"/>
</dbReference>